<gene>
    <name evidence="3" type="ORF">OLC1_LOCUS22206</name>
</gene>
<feature type="domain" description="EF-hand" evidence="2">
    <location>
        <begin position="16"/>
        <end position="51"/>
    </location>
</feature>
<feature type="domain" description="EF-hand" evidence="2">
    <location>
        <begin position="56"/>
        <end position="87"/>
    </location>
</feature>
<name>A0AAV1E7S9_OLDCO</name>
<dbReference type="CDD" id="cd00051">
    <property type="entry name" value="EFh"/>
    <property type="match status" value="1"/>
</dbReference>
<protein>
    <submittedName>
        <fullName evidence="3">OLC1v1016730C1</fullName>
    </submittedName>
</protein>
<dbReference type="InterPro" id="IPR002048">
    <property type="entry name" value="EF_hand_dom"/>
</dbReference>
<dbReference type="Pfam" id="PF13405">
    <property type="entry name" value="EF-hand_6"/>
    <property type="match status" value="1"/>
</dbReference>
<evidence type="ECO:0000313" key="4">
    <source>
        <dbReference type="Proteomes" id="UP001161247"/>
    </source>
</evidence>
<evidence type="ECO:0000256" key="1">
    <source>
        <dbReference type="ARBA" id="ARBA00022837"/>
    </source>
</evidence>
<dbReference type="Proteomes" id="UP001161247">
    <property type="component" value="Chromosome 8"/>
</dbReference>
<dbReference type="SUPFAM" id="SSF47473">
    <property type="entry name" value="EF-hand"/>
    <property type="match status" value="1"/>
</dbReference>
<keyword evidence="4" id="KW-1185">Reference proteome</keyword>
<dbReference type="SMART" id="SM00054">
    <property type="entry name" value="EFh"/>
    <property type="match status" value="2"/>
</dbReference>
<dbReference type="AlphaFoldDB" id="A0AAV1E7S9"/>
<evidence type="ECO:0000259" key="2">
    <source>
        <dbReference type="PROSITE" id="PS50222"/>
    </source>
</evidence>
<dbReference type="Gene3D" id="1.10.238.10">
    <property type="entry name" value="EF-hand"/>
    <property type="match status" value="1"/>
</dbReference>
<dbReference type="Pfam" id="PF13202">
    <property type="entry name" value="EF-hand_5"/>
    <property type="match status" value="1"/>
</dbReference>
<evidence type="ECO:0000313" key="3">
    <source>
        <dbReference type="EMBL" id="CAI9115740.1"/>
    </source>
</evidence>
<dbReference type="PROSITE" id="PS00018">
    <property type="entry name" value="EF_HAND_1"/>
    <property type="match status" value="2"/>
</dbReference>
<dbReference type="InterPro" id="IPR018247">
    <property type="entry name" value="EF_Hand_1_Ca_BS"/>
</dbReference>
<dbReference type="InterPro" id="IPR011992">
    <property type="entry name" value="EF-hand-dom_pair"/>
</dbReference>
<accession>A0AAV1E7S9</accession>
<keyword evidence="1" id="KW-0106">Calcium</keyword>
<dbReference type="PROSITE" id="PS50222">
    <property type="entry name" value="EF_HAND_2"/>
    <property type="match status" value="2"/>
</dbReference>
<reference evidence="3" key="1">
    <citation type="submission" date="2023-03" db="EMBL/GenBank/DDBJ databases">
        <authorList>
            <person name="Julca I."/>
        </authorList>
    </citation>
    <scope>NUCLEOTIDE SEQUENCE</scope>
</reference>
<sequence length="102" mass="11639">MAMLIIPKSKDVTIPASWKELKGLFKKCDKDGDGQLDKRELKEALKYLGAILPGWRAARCLRHADADGDGFVSEHELDELVRYAIKLGYTVKQTERKSMFQR</sequence>
<dbReference type="EMBL" id="OX459125">
    <property type="protein sequence ID" value="CAI9115740.1"/>
    <property type="molecule type" value="Genomic_DNA"/>
</dbReference>
<proteinExistence type="predicted"/>
<dbReference type="GO" id="GO:0005509">
    <property type="term" value="F:calcium ion binding"/>
    <property type="evidence" value="ECO:0007669"/>
    <property type="project" value="InterPro"/>
</dbReference>
<organism evidence="3 4">
    <name type="scientific">Oldenlandia corymbosa var. corymbosa</name>
    <dbReference type="NCBI Taxonomy" id="529605"/>
    <lineage>
        <taxon>Eukaryota</taxon>
        <taxon>Viridiplantae</taxon>
        <taxon>Streptophyta</taxon>
        <taxon>Embryophyta</taxon>
        <taxon>Tracheophyta</taxon>
        <taxon>Spermatophyta</taxon>
        <taxon>Magnoliopsida</taxon>
        <taxon>eudicotyledons</taxon>
        <taxon>Gunneridae</taxon>
        <taxon>Pentapetalae</taxon>
        <taxon>asterids</taxon>
        <taxon>lamiids</taxon>
        <taxon>Gentianales</taxon>
        <taxon>Rubiaceae</taxon>
        <taxon>Rubioideae</taxon>
        <taxon>Spermacoceae</taxon>
        <taxon>Hedyotis-Oldenlandia complex</taxon>
        <taxon>Oldenlandia</taxon>
    </lineage>
</organism>